<evidence type="ECO:0000256" key="1">
    <source>
        <dbReference type="ARBA" id="ARBA00004123"/>
    </source>
</evidence>
<evidence type="ECO:0000256" key="3">
    <source>
        <dbReference type="ARBA" id="ARBA00019141"/>
    </source>
</evidence>
<protein>
    <recommendedName>
        <fullName evidence="3">Chromatin modification-related protein MEAF6</fullName>
    </recommendedName>
</protein>
<evidence type="ECO:0000256" key="7">
    <source>
        <dbReference type="ARBA" id="ARBA00023163"/>
    </source>
</evidence>
<reference evidence="11 12" key="1">
    <citation type="submission" date="2023-10" db="EMBL/GenBank/DDBJ databases">
        <title>Genomes of two closely related lineages of the louse Polyplax serrata with different host specificities.</title>
        <authorList>
            <person name="Martinu J."/>
            <person name="Tarabai H."/>
            <person name="Stefka J."/>
            <person name="Hypsa V."/>
        </authorList>
    </citation>
    <scope>NUCLEOTIDE SEQUENCE [LARGE SCALE GENOMIC DNA]</scope>
    <source>
        <strain evidence="11">HR10_N</strain>
    </source>
</reference>
<dbReference type="EMBL" id="JAWJWE010000005">
    <property type="protein sequence ID" value="KAK6634736.1"/>
    <property type="molecule type" value="Genomic_DNA"/>
</dbReference>
<keyword evidence="7 9" id="KW-0804">Transcription</keyword>
<comment type="subcellular location">
    <subcellularLocation>
        <location evidence="1">Nucleus</location>
    </subcellularLocation>
</comment>
<keyword evidence="8" id="KW-0539">Nucleus</keyword>
<keyword evidence="4" id="KW-0156">Chromatin regulator</keyword>
<dbReference type="GO" id="GO:0006325">
    <property type="term" value="P:chromatin organization"/>
    <property type="evidence" value="ECO:0007669"/>
    <property type="project" value="UniProtKB-KW"/>
</dbReference>
<evidence type="ECO:0000313" key="12">
    <source>
        <dbReference type="Proteomes" id="UP001372834"/>
    </source>
</evidence>
<feature type="region of interest" description="Disordered" evidence="10">
    <location>
        <begin position="98"/>
        <end position="190"/>
    </location>
</feature>
<evidence type="ECO:0000256" key="10">
    <source>
        <dbReference type="SAM" id="MobiDB-lite"/>
    </source>
</evidence>
<comment type="caution">
    <text evidence="11">The sequence shown here is derived from an EMBL/GenBank/DDBJ whole genome shotgun (WGS) entry which is preliminary data.</text>
</comment>
<evidence type="ECO:0000256" key="2">
    <source>
        <dbReference type="ARBA" id="ARBA00010916"/>
    </source>
</evidence>
<proteinExistence type="inferred from homology"/>
<feature type="compositionally biased region" description="Basic and acidic residues" evidence="10">
    <location>
        <begin position="123"/>
        <end position="136"/>
    </location>
</feature>
<evidence type="ECO:0000256" key="4">
    <source>
        <dbReference type="ARBA" id="ARBA00022853"/>
    </source>
</evidence>
<evidence type="ECO:0000313" key="11">
    <source>
        <dbReference type="EMBL" id="KAK6634736.1"/>
    </source>
</evidence>
<feature type="compositionally biased region" description="Polar residues" evidence="10">
    <location>
        <begin position="161"/>
        <end position="181"/>
    </location>
</feature>
<dbReference type="AlphaFoldDB" id="A0AAN8P314"/>
<evidence type="ECO:0000256" key="5">
    <source>
        <dbReference type="ARBA" id="ARBA00023015"/>
    </source>
</evidence>
<comment type="similarity">
    <text evidence="2 9">Belongs to the EAF6 family.</text>
</comment>
<dbReference type="Pfam" id="PF09340">
    <property type="entry name" value="NuA4"/>
    <property type="match status" value="1"/>
</dbReference>
<gene>
    <name evidence="11" type="ORF">RUM43_012138</name>
</gene>
<sequence>MANKTTTVDIRTELAELVKRKTEIAETLANLERQIYAFEGSYLEDTQLYGNIIRGWDRYLASNKTTNSKADKRNRKFKEAERLFSKSSITSMAAVSGLMDQGEKSGDRNSESESQGCNSGGEDDMKVSSKDRDLKHGLNNNVSNSLSSSISGSGDILNGDRSMTPTKDIKNLNSRSSGLKKTNSKKQRHR</sequence>
<accession>A0AAN8P314</accession>
<dbReference type="InterPro" id="IPR015418">
    <property type="entry name" value="Eaf6"/>
</dbReference>
<organism evidence="11 12">
    <name type="scientific">Polyplax serrata</name>
    <name type="common">Common mouse louse</name>
    <dbReference type="NCBI Taxonomy" id="468196"/>
    <lineage>
        <taxon>Eukaryota</taxon>
        <taxon>Metazoa</taxon>
        <taxon>Ecdysozoa</taxon>
        <taxon>Arthropoda</taxon>
        <taxon>Hexapoda</taxon>
        <taxon>Insecta</taxon>
        <taxon>Pterygota</taxon>
        <taxon>Neoptera</taxon>
        <taxon>Paraneoptera</taxon>
        <taxon>Psocodea</taxon>
        <taxon>Troctomorpha</taxon>
        <taxon>Phthiraptera</taxon>
        <taxon>Anoplura</taxon>
        <taxon>Polyplacidae</taxon>
        <taxon>Polyplax</taxon>
    </lineage>
</organism>
<name>A0AAN8P314_POLSC</name>
<dbReference type="PANTHER" id="PTHR13476">
    <property type="entry name" value="CHROMATIN MODIFICATION-RELATED PROTEIN MEAF6"/>
    <property type="match status" value="1"/>
</dbReference>
<dbReference type="GO" id="GO:0000123">
    <property type="term" value="C:histone acetyltransferase complex"/>
    <property type="evidence" value="ECO:0007669"/>
    <property type="project" value="InterPro"/>
</dbReference>
<feature type="compositionally biased region" description="Low complexity" evidence="10">
    <location>
        <begin position="137"/>
        <end position="160"/>
    </location>
</feature>
<evidence type="ECO:0000256" key="6">
    <source>
        <dbReference type="ARBA" id="ARBA00023054"/>
    </source>
</evidence>
<dbReference type="Proteomes" id="UP001372834">
    <property type="component" value="Unassembled WGS sequence"/>
</dbReference>
<evidence type="ECO:0000256" key="9">
    <source>
        <dbReference type="RuleBase" id="RU368022"/>
    </source>
</evidence>
<keyword evidence="5 9" id="KW-0805">Transcription regulation</keyword>
<evidence type="ECO:0000256" key="8">
    <source>
        <dbReference type="ARBA" id="ARBA00023242"/>
    </source>
</evidence>
<dbReference type="GO" id="GO:0005634">
    <property type="term" value="C:nucleus"/>
    <property type="evidence" value="ECO:0007669"/>
    <property type="project" value="UniProtKB-SubCell"/>
</dbReference>
<keyword evidence="6" id="KW-0175">Coiled coil</keyword>
<feature type="compositionally biased region" description="Basic and acidic residues" evidence="10">
    <location>
        <begin position="101"/>
        <end position="111"/>
    </location>
</feature>